<evidence type="ECO:0000313" key="3">
    <source>
        <dbReference type="EMBL" id="KIN08325.1"/>
    </source>
</evidence>
<dbReference type="AlphaFoldDB" id="A0A0C3HZP2"/>
<dbReference type="Gene3D" id="4.10.240.10">
    <property type="entry name" value="Zn(2)-C6 fungal-type DNA-binding domain"/>
    <property type="match status" value="1"/>
</dbReference>
<dbReference type="OrthoDB" id="5429770at2759"/>
<dbReference type="Pfam" id="PF00172">
    <property type="entry name" value="Zn_clus"/>
    <property type="match status" value="1"/>
</dbReference>
<sequence>MPFHGRPSDACGPCRKARLRCDRIRPSCSQCKRKSIICFGYRDVSLLLFKDESESIARKVQWEKNGKLYPLTLPRQSHEYKPPSVTNFNTVDIVLSPLCSLTPSHDELAVGYFMLSYVPASPFSYLPEIYDTTASTAQDAVFSTILAASYASLSLHVGSGQLMTNARMHYSKALAQTNAALASSSTAILDSSLISVLMLGFYEAIAFSSRRSSTSWTAHTLGAVQLIRLRGTKQLKTDLGKRLFLQTCNNIRSSCLQRGVPIPDEFQQLYEQAKPFLDPGIPLVRFSPLLDKIISFKVRIQKHLPAQELSGVIHEALQLDKETQVLIGMLPDSWHPQVMPPHMTPRWGYQGLAYKYSDHLISRHWNILRLTRVFINEVIWHITVYIARSKEQGMPEICRHCKDLDTRALQITAAANRTKMFIDIIAGVPHFLDESGKTFTPAARFLIWPLTIVGERATMLETVQRFAIWCLYEIATQARIPQALHAAEAVEAGSPTDWMHLFQLG</sequence>
<feature type="domain" description="Zn(2)-C6 fungal-type" evidence="2">
    <location>
        <begin position="10"/>
        <end position="38"/>
    </location>
</feature>
<organism evidence="3 4">
    <name type="scientific">Oidiodendron maius (strain Zn)</name>
    <dbReference type="NCBI Taxonomy" id="913774"/>
    <lineage>
        <taxon>Eukaryota</taxon>
        <taxon>Fungi</taxon>
        <taxon>Dikarya</taxon>
        <taxon>Ascomycota</taxon>
        <taxon>Pezizomycotina</taxon>
        <taxon>Leotiomycetes</taxon>
        <taxon>Leotiomycetes incertae sedis</taxon>
        <taxon>Myxotrichaceae</taxon>
        <taxon>Oidiodendron</taxon>
    </lineage>
</organism>
<dbReference type="InterPro" id="IPR036864">
    <property type="entry name" value="Zn2-C6_fun-type_DNA-bd_sf"/>
</dbReference>
<reference evidence="4" key="2">
    <citation type="submission" date="2015-01" db="EMBL/GenBank/DDBJ databases">
        <title>Evolutionary Origins and Diversification of the Mycorrhizal Mutualists.</title>
        <authorList>
            <consortium name="DOE Joint Genome Institute"/>
            <consortium name="Mycorrhizal Genomics Consortium"/>
            <person name="Kohler A."/>
            <person name="Kuo A."/>
            <person name="Nagy L.G."/>
            <person name="Floudas D."/>
            <person name="Copeland A."/>
            <person name="Barry K.W."/>
            <person name="Cichocki N."/>
            <person name="Veneault-Fourrey C."/>
            <person name="LaButti K."/>
            <person name="Lindquist E.A."/>
            <person name="Lipzen A."/>
            <person name="Lundell T."/>
            <person name="Morin E."/>
            <person name="Murat C."/>
            <person name="Riley R."/>
            <person name="Ohm R."/>
            <person name="Sun H."/>
            <person name="Tunlid A."/>
            <person name="Henrissat B."/>
            <person name="Grigoriev I.V."/>
            <person name="Hibbett D.S."/>
            <person name="Martin F."/>
        </authorList>
    </citation>
    <scope>NUCLEOTIDE SEQUENCE [LARGE SCALE GENOMIC DNA]</scope>
    <source>
        <strain evidence="4">Zn</strain>
    </source>
</reference>
<dbReference type="InParanoid" id="A0A0C3HZP2"/>
<dbReference type="SUPFAM" id="SSF57701">
    <property type="entry name" value="Zn2/Cys6 DNA-binding domain"/>
    <property type="match status" value="1"/>
</dbReference>
<dbReference type="Proteomes" id="UP000054321">
    <property type="component" value="Unassembled WGS sequence"/>
</dbReference>
<dbReference type="Pfam" id="PF11951">
    <property type="entry name" value="Fungal_trans_2"/>
    <property type="match status" value="1"/>
</dbReference>
<dbReference type="STRING" id="913774.A0A0C3HZP2"/>
<accession>A0A0C3HZP2</accession>
<dbReference type="GO" id="GO:0008270">
    <property type="term" value="F:zinc ion binding"/>
    <property type="evidence" value="ECO:0007669"/>
    <property type="project" value="InterPro"/>
</dbReference>
<dbReference type="InterPro" id="IPR001138">
    <property type="entry name" value="Zn2Cys6_DnaBD"/>
</dbReference>
<dbReference type="GO" id="GO:0000981">
    <property type="term" value="F:DNA-binding transcription factor activity, RNA polymerase II-specific"/>
    <property type="evidence" value="ECO:0007669"/>
    <property type="project" value="InterPro"/>
</dbReference>
<keyword evidence="4" id="KW-1185">Reference proteome</keyword>
<evidence type="ECO:0000256" key="1">
    <source>
        <dbReference type="ARBA" id="ARBA00023242"/>
    </source>
</evidence>
<dbReference type="InterPro" id="IPR053175">
    <property type="entry name" value="DHMBA_Reg_Transcription_Factor"/>
</dbReference>
<dbReference type="PROSITE" id="PS00463">
    <property type="entry name" value="ZN2_CY6_FUNGAL_1"/>
    <property type="match status" value="1"/>
</dbReference>
<dbReference type="PANTHER" id="PTHR38791:SF1">
    <property type="entry name" value="TRANSCRIPTION FACTOR, PUTATIVE-RELATED"/>
    <property type="match status" value="1"/>
</dbReference>
<reference evidence="3 4" key="1">
    <citation type="submission" date="2014-04" db="EMBL/GenBank/DDBJ databases">
        <authorList>
            <consortium name="DOE Joint Genome Institute"/>
            <person name="Kuo A."/>
            <person name="Martino E."/>
            <person name="Perotto S."/>
            <person name="Kohler A."/>
            <person name="Nagy L.G."/>
            <person name="Floudas D."/>
            <person name="Copeland A."/>
            <person name="Barry K.W."/>
            <person name="Cichocki N."/>
            <person name="Veneault-Fourrey C."/>
            <person name="LaButti K."/>
            <person name="Lindquist E.A."/>
            <person name="Lipzen A."/>
            <person name="Lundell T."/>
            <person name="Morin E."/>
            <person name="Murat C."/>
            <person name="Sun H."/>
            <person name="Tunlid A."/>
            <person name="Henrissat B."/>
            <person name="Grigoriev I.V."/>
            <person name="Hibbett D.S."/>
            <person name="Martin F."/>
            <person name="Nordberg H.P."/>
            <person name="Cantor M.N."/>
            <person name="Hua S.X."/>
        </authorList>
    </citation>
    <scope>NUCLEOTIDE SEQUENCE [LARGE SCALE GENOMIC DNA]</scope>
    <source>
        <strain evidence="3 4">Zn</strain>
    </source>
</reference>
<evidence type="ECO:0000313" key="4">
    <source>
        <dbReference type="Proteomes" id="UP000054321"/>
    </source>
</evidence>
<dbReference type="InterPro" id="IPR021858">
    <property type="entry name" value="Fun_TF"/>
</dbReference>
<keyword evidence="1" id="KW-0539">Nucleus</keyword>
<dbReference type="PROSITE" id="PS50048">
    <property type="entry name" value="ZN2_CY6_FUNGAL_2"/>
    <property type="match status" value="1"/>
</dbReference>
<proteinExistence type="predicted"/>
<gene>
    <name evidence="3" type="ORF">OIDMADRAFT_23133</name>
</gene>
<dbReference type="PANTHER" id="PTHR38791">
    <property type="entry name" value="ZN(II)2CYS6 TRANSCRIPTION FACTOR (EUROFUNG)-RELATED-RELATED"/>
    <property type="match status" value="1"/>
</dbReference>
<dbReference type="SMART" id="SM00066">
    <property type="entry name" value="GAL4"/>
    <property type="match status" value="1"/>
</dbReference>
<dbReference type="EMBL" id="KN832870">
    <property type="protein sequence ID" value="KIN08325.1"/>
    <property type="molecule type" value="Genomic_DNA"/>
</dbReference>
<dbReference type="HOGENOM" id="CLU_013866_5_3_1"/>
<evidence type="ECO:0000259" key="2">
    <source>
        <dbReference type="PROSITE" id="PS50048"/>
    </source>
</evidence>
<dbReference type="CDD" id="cd00067">
    <property type="entry name" value="GAL4"/>
    <property type="match status" value="1"/>
</dbReference>
<protein>
    <recommendedName>
        <fullName evidence="2">Zn(2)-C6 fungal-type domain-containing protein</fullName>
    </recommendedName>
</protein>
<name>A0A0C3HZP2_OIDMZ</name>